<dbReference type="AlphaFoldDB" id="A0AAI8XSD5"/>
<dbReference type="RefSeq" id="WP_286212623.1">
    <property type="nucleotide sequence ID" value="NZ_AP027452.1"/>
</dbReference>
<evidence type="ECO:0000313" key="2">
    <source>
        <dbReference type="Proteomes" id="UP001241092"/>
    </source>
</evidence>
<gene>
    <name evidence="1" type="ORF">hbim_06967</name>
</gene>
<name>A0AAI8XSD5_MYCME</name>
<dbReference type="EMBL" id="AP027452">
    <property type="protein sequence ID" value="BDY32995.1"/>
    <property type="molecule type" value="Genomic_DNA"/>
</dbReference>
<proteinExistence type="predicted"/>
<protein>
    <submittedName>
        <fullName evidence="1">Uncharacterized protein</fullName>
    </submittedName>
</protein>
<reference evidence="1" key="1">
    <citation type="submission" date="2023-03" db="EMBL/GenBank/DDBJ databases">
        <title>Draft genome sequence of a Mycolicibacterium mageritense strain H4_3_1 isolated from a hybrid biological-inorganic system reactor.</title>
        <authorList>
            <person name="Feng X."/>
            <person name="Kazama D."/>
            <person name="Sato K."/>
            <person name="Kobayashi H."/>
        </authorList>
    </citation>
    <scope>NUCLEOTIDE SEQUENCE</scope>
    <source>
        <strain evidence="1">H4_3_1</strain>
    </source>
</reference>
<dbReference type="Proteomes" id="UP001241092">
    <property type="component" value="Chromosome"/>
</dbReference>
<sequence>MDARELCEAFNAAVQKPPADPPIAADDESVIAEPGKSSVIPSAGNSPNVTMDYQKLAYQAQAAGEHLAAMQYLRMHNELSKP</sequence>
<organism evidence="1 2">
    <name type="scientific">Mycolicibacterium mageritense</name>
    <name type="common">Mycobacterium mageritense</name>
    <dbReference type="NCBI Taxonomy" id="53462"/>
    <lineage>
        <taxon>Bacteria</taxon>
        <taxon>Bacillati</taxon>
        <taxon>Actinomycetota</taxon>
        <taxon>Actinomycetes</taxon>
        <taxon>Mycobacteriales</taxon>
        <taxon>Mycobacteriaceae</taxon>
        <taxon>Mycolicibacterium</taxon>
    </lineage>
</organism>
<accession>A0AAI8XSD5</accession>
<evidence type="ECO:0000313" key="1">
    <source>
        <dbReference type="EMBL" id="BDY32995.1"/>
    </source>
</evidence>